<dbReference type="InterPro" id="IPR007000">
    <property type="entry name" value="PLipase_B-like"/>
</dbReference>
<dbReference type="PANTHER" id="PTHR34180">
    <property type="entry name" value="PEPTIDASE C45"/>
    <property type="match status" value="1"/>
</dbReference>
<evidence type="ECO:0000256" key="5">
    <source>
        <dbReference type="ARBA" id="ARBA00023180"/>
    </source>
</evidence>
<proteinExistence type="predicted"/>
<protein>
    <submittedName>
        <fullName evidence="7">Peptidase C45</fullName>
    </submittedName>
</protein>
<keyword evidence="8" id="KW-1185">Reference proteome</keyword>
<dbReference type="Pfam" id="PF04916">
    <property type="entry name" value="Phospholip_B"/>
    <property type="match status" value="1"/>
</dbReference>
<evidence type="ECO:0000256" key="1">
    <source>
        <dbReference type="ARBA" id="ARBA00022729"/>
    </source>
</evidence>
<keyword evidence="5" id="KW-0325">Glycoprotein</keyword>
<feature type="signal peptide" evidence="6">
    <location>
        <begin position="1"/>
        <end position="21"/>
    </location>
</feature>
<dbReference type="GO" id="GO:0004620">
    <property type="term" value="F:phospholipase activity"/>
    <property type="evidence" value="ECO:0007669"/>
    <property type="project" value="InterPro"/>
</dbReference>
<dbReference type="AlphaFoldDB" id="A0A4Q1SDS6"/>
<keyword evidence="1 6" id="KW-0732">Signal</keyword>
<dbReference type="Proteomes" id="UP000290253">
    <property type="component" value="Unassembled WGS sequence"/>
</dbReference>
<comment type="caution">
    <text evidence="7">The sequence shown here is derived from an EMBL/GenBank/DDBJ whole genome shotgun (WGS) entry which is preliminary data.</text>
</comment>
<feature type="chain" id="PRO_5021010730" evidence="6">
    <location>
        <begin position="22"/>
        <end position="481"/>
    </location>
</feature>
<dbReference type="EMBL" id="SDMK01000002">
    <property type="protein sequence ID" value="RXS95263.1"/>
    <property type="molecule type" value="Genomic_DNA"/>
</dbReference>
<evidence type="ECO:0000313" key="7">
    <source>
        <dbReference type="EMBL" id="RXS95263.1"/>
    </source>
</evidence>
<name>A0A4Q1SDS6_9BACT</name>
<dbReference type="NCBIfam" id="NF040521">
    <property type="entry name" value="C45_proenzyme"/>
    <property type="match status" value="1"/>
</dbReference>
<evidence type="ECO:0000256" key="6">
    <source>
        <dbReference type="SAM" id="SignalP"/>
    </source>
</evidence>
<accession>A0A4Q1SDS6</accession>
<dbReference type="RefSeq" id="WP_129208461.1">
    <property type="nucleotide sequence ID" value="NZ_BMGU01000003.1"/>
</dbReference>
<reference evidence="7 8" key="1">
    <citation type="journal article" date="2016" name="Int. J. Syst. Evol. Microbiol.">
        <title>Acidipila dinghuensis sp. nov., an acidobacterium isolated from forest soil.</title>
        <authorList>
            <person name="Jiang Y.W."/>
            <person name="Wang J."/>
            <person name="Chen M.H."/>
            <person name="Lv Y.Y."/>
            <person name="Qiu L.H."/>
        </authorList>
    </citation>
    <scope>NUCLEOTIDE SEQUENCE [LARGE SCALE GENOMIC DNA]</scope>
    <source>
        <strain evidence="7 8">DHOF10</strain>
    </source>
</reference>
<evidence type="ECO:0000256" key="3">
    <source>
        <dbReference type="ARBA" id="ARBA00022963"/>
    </source>
</evidence>
<dbReference type="InterPro" id="IPR047794">
    <property type="entry name" value="C45_proenzyme-like"/>
</dbReference>
<organism evidence="7 8">
    <name type="scientific">Silvibacterium dinghuense</name>
    <dbReference type="NCBI Taxonomy" id="1560006"/>
    <lineage>
        <taxon>Bacteria</taxon>
        <taxon>Pseudomonadati</taxon>
        <taxon>Acidobacteriota</taxon>
        <taxon>Terriglobia</taxon>
        <taxon>Terriglobales</taxon>
        <taxon>Acidobacteriaceae</taxon>
        <taxon>Silvibacterium</taxon>
    </lineage>
</organism>
<evidence type="ECO:0000256" key="2">
    <source>
        <dbReference type="ARBA" id="ARBA00022801"/>
    </source>
</evidence>
<evidence type="ECO:0000256" key="4">
    <source>
        <dbReference type="ARBA" id="ARBA00023098"/>
    </source>
</evidence>
<dbReference type="Gene3D" id="3.60.60.30">
    <property type="match status" value="1"/>
</dbReference>
<keyword evidence="4" id="KW-0443">Lipid metabolism</keyword>
<dbReference type="OrthoDB" id="8109453at2"/>
<dbReference type="GO" id="GO:0016042">
    <property type="term" value="P:lipid catabolic process"/>
    <property type="evidence" value="ECO:0007669"/>
    <property type="project" value="UniProtKB-KW"/>
</dbReference>
<gene>
    <name evidence="7" type="ORF">ESZ00_11745</name>
</gene>
<keyword evidence="3" id="KW-0442">Lipid degradation</keyword>
<sequence>MSRFFRVLFAVAALAAPLSFAATQNHSDPRLEHAYRFERGGWTYVHLEGSPDTIGFQHGYLLADEIEDNYKALKLEAEHSTHRDWAFFRDASRTMLWPQIDPEYQAELKGIAAGVKAHGGNLDLWDIVAINGNTELTEYYVPWLDKSKETAAGARPDLAKTDPKAPGNCSAFIATGSYTKDGKIVIAHNNWSSYADGERSVVIFDMQPAKGHRILMDGSAGVITSGDDFGINDAGILMTETTITQFEGWNSKGKPEFVRSRKALQYANSIDDYLATMLEGNNGGYANDWLIGDRKTGEIAYLELGLKHSPVWRKKDGYFVSSNFARDPSLIKDETDGFNINDLSSSPNARRVRWEQLMKEYKGRIDVSLAERFLADHEDSFLKTEKAGERSLCGHVDATKDGVPQWDWGPYYPGGAVQGKATDSDMAAKMGIVARAGHPCGEDFLAKPFLAAHPEYSWQAPVLRDMKAGPWTGFTAGDQEK</sequence>
<evidence type="ECO:0000313" key="8">
    <source>
        <dbReference type="Proteomes" id="UP000290253"/>
    </source>
</evidence>
<dbReference type="InterPro" id="IPR047801">
    <property type="entry name" value="Peptidase_C45"/>
</dbReference>
<keyword evidence="2" id="KW-0378">Hydrolase</keyword>
<dbReference type="PANTHER" id="PTHR34180:SF1">
    <property type="entry name" value="BETA-ALANYL-DOPAMINE_CARCININE HYDROLASE"/>
    <property type="match status" value="1"/>
</dbReference>